<evidence type="ECO:0000313" key="2">
    <source>
        <dbReference type="Proteomes" id="UP000664835"/>
    </source>
</evidence>
<protein>
    <submittedName>
        <fullName evidence="1">Nucleotidyltransferase substrate binding protein</fullName>
    </submittedName>
</protein>
<dbReference type="RefSeq" id="WP_208147553.1">
    <property type="nucleotide sequence ID" value="NZ_JAGETV010000003.1"/>
</dbReference>
<dbReference type="InterPro" id="IPR010235">
    <property type="entry name" value="HepT"/>
</dbReference>
<evidence type="ECO:0000313" key="1">
    <source>
        <dbReference type="EMBL" id="MBO1926482.1"/>
    </source>
</evidence>
<organism evidence="1 2">
    <name type="scientific">Thiomicrorhabdus marina</name>
    <dbReference type="NCBI Taxonomy" id="2818442"/>
    <lineage>
        <taxon>Bacteria</taxon>
        <taxon>Pseudomonadati</taxon>
        <taxon>Pseudomonadota</taxon>
        <taxon>Gammaproteobacteria</taxon>
        <taxon>Thiotrichales</taxon>
        <taxon>Piscirickettsiaceae</taxon>
        <taxon>Thiomicrorhabdus</taxon>
    </lineage>
</organism>
<reference evidence="1 2" key="1">
    <citation type="submission" date="2021-03" db="EMBL/GenBank/DDBJ databases">
        <title>Thiomicrorhabdus sp.nov.,novel sulfur-oxidizing bacteria isolated from coastal sediment.</title>
        <authorList>
            <person name="Liu X."/>
        </authorList>
    </citation>
    <scope>NUCLEOTIDE SEQUENCE [LARGE SCALE GENOMIC DNA]</scope>
    <source>
        <strain evidence="1 2">6S2-11</strain>
    </source>
</reference>
<dbReference type="EMBL" id="JAGETV010000003">
    <property type="protein sequence ID" value="MBO1926482.1"/>
    <property type="molecule type" value="Genomic_DNA"/>
</dbReference>
<accession>A0ABS3Q2E9</accession>
<gene>
    <name evidence="1" type="ORF">J3998_02750</name>
</gene>
<dbReference type="Proteomes" id="UP000664835">
    <property type="component" value="Unassembled WGS sequence"/>
</dbReference>
<dbReference type="Gene3D" id="1.20.120.330">
    <property type="entry name" value="Nucleotidyltransferases domain 2"/>
    <property type="match status" value="1"/>
</dbReference>
<dbReference type="Pfam" id="PF08780">
    <property type="entry name" value="NTase_sub_bind"/>
    <property type="match status" value="1"/>
</dbReference>
<dbReference type="NCBIfam" id="TIGR01987">
    <property type="entry name" value="HI0074"/>
    <property type="match status" value="1"/>
</dbReference>
<name>A0ABS3Q2E9_9GAMM</name>
<dbReference type="SUPFAM" id="SSF81593">
    <property type="entry name" value="Nucleotidyltransferase substrate binding subunit/domain"/>
    <property type="match status" value="1"/>
</dbReference>
<proteinExistence type="predicted"/>
<sequence length="139" mass="16468">MESPNQLDLTVLSKAINSLSVALNEYKKDTSNEFVRDSCIQRFEYCYDLSAKFIKRYLALTSENPTEIKELSFQNLIRTAYGKGLLKNSWDEWWQYRDNRNVTSHGYDENKAIKVVTELPPFYQEMQYLLNSLQERNDF</sequence>
<keyword evidence="2" id="KW-1185">Reference proteome</keyword>
<comment type="caution">
    <text evidence="1">The sequence shown here is derived from an EMBL/GenBank/DDBJ whole genome shotgun (WGS) entry which is preliminary data.</text>
</comment>